<sequence length="404" mass="43499">MSKTNPTNELSLAELAQRAASTFHERFGRPATVVVAAPGRVNIIGEHTDYNDGFVLPMAIDRYTVLAGDACKEGRSPRAARIFSSTMNEEEAICLAGEHSPPLPTWAKYIRGVFDAAAEHGLVPPAFDAVIDSTVPLGSGLSSSAALEVATATFLEELADCKLDPKTKGLLCQQAEHRGAGVPCGIMDQFSSVLCEAGHLMLLDCRNQETKMVPLTDPSVTVLITNTNVKHELTGGEYAERRQQCEAAAKILQVSSLREATAADLERSRDNLDDVHYRRARHVISEIERTTRAAEAIAAGDWKNVGALMYGSHDSLRDDYEVSCEELDVLVEAARELGTDSGVIGSRMTGGGFGGSTVTLVRTERANDIAEEICKKYRDQTGIEATAFVTPPARGAHVIKSLGR</sequence>
<feature type="domain" description="GHMP kinase N-terminal" evidence="12">
    <location>
        <begin position="109"/>
        <end position="194"/>
    </location>
</feature>
<dbReference type="GO" id="GO:0006012">
    <property type="term" value="P:galactose metabolic process"/>
    <property type="evidence" value="ECO:0007669"/>
    <property type="project" value="UniProtKB-UniRule"/>
</dbReference>
<evidence type="ECO:0000256" key="1">
    <source>
        <dbReference type="ARBA" id="ARBA00006566"/>
    </source>
</evidence>
<dbReference type="FunFam" id="3.30.70.890:FF:000001">
    <property type="entry name" value="Galactokinase"/>
    <property type="match status" value="1"/>
</dbReference>
<keyword evidence="9" id="KW-0299">Galactose metabolism</keyword>
<keyword evidence="5" id="KW-0547">Nucleotide-binding</keyword>
<evidence type="ECO:0000256" key="11">
    <source>
        <dbReference type="NCBIfam" id="TIGR00131"/>
    </source>
</evidence>
<comment type="caution">
    <text evidence="15">The sequence shown here is derived from an EMBL/GenBank/DDBJ whole genome shotgun (WGS) entry which is preliminary data.</text>
</comment>
<dbReference type="NCBIfam" id="TIGR00131">
    <property type="entry name" value="gal_kin"/>
    <property type="match status" value="1"/>
</dbReference>
<keyword evidence="8" id="KW-0460">Magnesium</keyword>
<evidence type="ECO:0000256" key="7">
    <source>
        <dbReference type="ARBA" id="ARBA00022840"/>
    </source>
</evidence>
<keyword evidence="6 15" id="KW-0418">Kinase</keyword>
<keyword evidence="16" id="KW-1185">Reference proteome</keyword>
<dbReference type="Pfam" id="PF00288">
    <property type="entry name" value="GHMP_kinases_N"/>
    <property type="match status" value="1"/>
</dbReference>
<dbReference type="InterPro" id="IPR006203">
    <property type="entry name" value="GHMP_knse_ATP-bd_CS"/>
</dbReference>
<dbReference type="PANTHER" id="PTHR10457:SF7">
    <property type="entry name" value="GALACTOKINASE-RELATED"/>
    <property type="match status" value="1"/>
</dbReference>
<keyword evidence="7" id="KW-0067">ATP-binding</keyword>
<evidence type="ECO:0000256" key="10">
    <source>
        <dbReference type="ARBA" id="ARBA00023277"/>
    </source>
</evidence>
<dbReference type="GO" id="GO:0046872">
    <property type="term" value="F:metal ion binding"/>
    <property type="evidence" value="ECO:0007669"/>
    <property type="project" value="UniProtKB-KW"/>
</dbReference>
<comment type="similarity">
    <text evidence="1">Belongs to the GHMP kinase family. GalK subfamily.</text>
</comment>
<dbReference type="Gene3D" id="3.30.70.890">
    <property type="entry name" value="GHMP kinase, C-terminal domain"/>
    <property type="match status" value="1"/>
</dbReference>
<dbReference type="Gene3D" id="3.30.230.10">
    <property type="match status" value="1"/>
</dbReference>
<evidence type="ECO:0000256" key="6">
    <source>
        <dbReference type="ARBA" id="ARBA00022777"/>
    </source>
</evidence>
<dbReference type="InterPro" id="IPR006204">
    <property type="entry name" value="GHMP_kinase_N_dom"/>
</dbReference>
<accession>A0A5C6CR05</accession>
<dbReference type="Pfam" id="PF10509">
    <property type="entry name" value="GalKase_gal_bdg"/>
    <property type="match status" value="1"/>
</dbReference>
<feature type="domain" description="GHMP kinase C-terminal" evidence="13">
    <location>
        <begin position="293"/>
        <end position="378"/>
    </location>
</feature>
<dbReference type="InterPro" id="IPR019741">
    <property type="entry name" value="Galactokinase_CS"/>
</dbReference>
<dbReference type="GO" id="GO:0005829">
    <property type="term" value="C:cytosol"/>
    <property type="evidence" value="ECO:0007669"/>
    <property type="project" value="TreeGrafter"/>
</dbReference>
<keyword evidence="4" id="KW-0479">Metal-binding</keyword>
<dbReference type="PROSITE" id="PS00106">
    <property type="entry name" value="GALACTOKINASE"/>
    <property type="match status" value="1"/>
</dbReference>
<dbReference type="RefSeq" id="WP_197530719.1">
    <property type="nucleotide sequence ID" value="NZ_SJPS01000004.1"/>
</dbReference>
<dbReference type="InterPro" id="IPR014721">
    <property type="entry name" value="Ribsml_uS5_D2-typ_fold_subgr"/>
</dbReference>
<evidence type="ECO:0000313" key="15">
    <source>
        <dbReference type="EMBL" id="TWU25994.1"/>
    </source>
</evidence>
<dbReference type="SUPFAM" id="SSF55060">
    <property type="entry name" value="GHMP Kinase, C-terminal domain"/>
    <property type="match status" value="1"/>
</dbReference>
<dbReference type="InterPro" id="IPR036554">
    <property type="entry name" value="GHMP_kinase_C_sf"/>
</dbReference>
<dbReference type="InterPro" id="IPR006206">
    <property type="entry name" value="Mevalonate/galactokinase"/>
</dbReference>
<evidence type="ECO:0000256" key="9">
    <source>
        <dbReference type="ARBA" id="ARBA00023144"/>
    </source>
</evidence>
<dbReference type="GO" id="GO:0004335">
    <property type="term" value="F:galactokinase activity"/>
    <property type="evidence" value="ECO:0007669"/>
    <property type="project" value="UniProtKB-UniRule"/>
</dbReference>
<gene>
    <name evidence="15" type="primary">galK</name>
    <name evidence="15" type="ORF">Pla144_32090</name>
</gene>
<dbReference type="PANTHER" id="PTHR10457">
    <property type="entry name" value="MEVALONATE KINASE/GALACTOKINASE"/>
    <property type="match status" value="1"/>
</dbReference>
<dbReference type="InterPro" id="IPR020568">
    <property type="entry name" value="Ribosomal_Su5_D2-typ_SF"/>
</dbReference>
<dbReference type="EMBL" id="SJPS01000004">
    <property type="protein sequence ID" value="TWU25994.1"/>
    <property type="molecule type" value="Genomic_DNA"/>
</dbReference>
<reference evidence="15 16" key="1">
    <citation type="submission" date="2019-02" db="EMBL/GenBank/DDBJ databases">
        <title>Deep-cultivation of Planctomycetes and their phenomic and genomic characterization uncovers novel biology.</title>
        <authorList>
            <person name="Wiegand S."/>
            <person name="Jogler M."/>
            <person name="Boedeker C."/>
            <person name="Pinto D."/>
            <person name="Vollmers J."/>
            <person name="Rivas-Marin E."/>
            <person name="Kohn T."/>
            <person name="Peeters S.H."/>
            <person name="Heuer A."/>
            <person name="Rast P."/>
            <person name="Oberbeckmann S."/>
            <person name="Bunk B."/>
            <person name="Jeske O."/>
            <person name="Meyerdierks A."/>
            <person name="Storesund J.E."/>
            <person name="Kallscheuer N."/>
            <person name="Luecker S."/>
            <person name="Lage O.M."/>
            <person name="Pohl T."/>
            <person name="Merkel B.J."/>
            <person name="Hornburger P."/>
            <person name="Mueller R.-W."/>
            <person name="Bruemmer F."/>
            <person name="Labrenz M."/>
            <person name="Spormann A.M."/>
            <person name="Op Den Camp H."/>
            <person name="Overmann J."/>
            <person name="Amann R."/>
            <person name="Jetten M.S.M."/>
            <person name="Mascher T."/>
            <person name="Medema M.H."/>
            <person name="Devos D.P."/>
            <person name="Kaster A.-K."/>
            <person name="Ovreas L."/>
            <person name="Rohde M."/>
            <person name="Galperin M.Y."/>
            <person name="Jogler C."/>
        </authorList>
    </citation>
    <scope>NUCLEOTIDE SEQUENCE [LARGE SCALE GENOMIC DNA]</scope>
    <source>
        <strain evidence="15 16">Pla144</strain>
    </source>
</reference>
<dbReference type="GO" id="GO:0005524">
    <property type="term" value="F:ATP binding"/>
    <property type="evidence" value="ECO:0007669"/>
    <property type="project" value="UniProtKB-UniRule"/>
</dbReference>
<dbReference type="InterPro" id="IPR000705">
    <property type="entry name" value="Galactokinase"/>
</dbReference>
<keyword evidence="3 15" id="KW-0808">Transferase</keyword>
<dbReference type="Proteomes" id="UP000318437">
    <property type="component" value="Unassembled WGS sequence"/>
</dbReference>
<evidence type="ECO:0000259" key="14">
    <source>
        <dbReference type="Pfam" id="PF10509"/>
    </source>
</evidence>
<dbReference type="SUPFAM" id="SSF54211">
    <property type="entry name" value="Ribosomal protein S5 domain 2-like"/>
    <property type="match status" value="1"/>
</dbReference>
<dbReference type="Pfam" id="PF08544">
    <property type="entry name" value="GHMP_kinases_C"/>
    <property type="match status" value="1"/>
</dbReference>
<dbReference type="FunFam" id="3.30.230.10:FF:000017">
    <property type="entry name" value="Galactokinase"/>
    <property type="match status" value="1"/>
</dbReference>
<dbReference type="PRINTS" id="PR00473">
    <property type="entry name" value="GALCTOKINASE"/>
</dbReference>
<name>A0A5C6CR05_9BACT</name>
<dbReference type="EC" id="2.7.1.6" evidence="11"/>
<feature type="domain" description="Galactokinase N-terminal" evidence="14">
    <location>
        <begin position="22"/>
        <end position="68"/>
    </location>
</feature>
<keyword evidence="10" id="KW-0119">Carbohydrate metabolism</keyword>
<evidence type="ECO:0000259" key="12">
    <source>
        <dbReference type="Pfam" id="PF00288"/>
    </source>
</evidence>
<dbReference type="AlphaFoldDB" id="A0A5C6CR05"/>
<dbReference type="PRINTS" id="PR00959">
    <property type="entry name" value="MEVGALKINASE"/>
</dbReference>
<evidence type="ECO:0000256" key="8">
    <source>
        <dbReference type="ARBA" id="ARBA00022842"/>
    </source>
</evidence>
<organism evidence="15 16">
    <name type="scientific">Bythopirellula polymerisocia</name>
    <dbReference type="NCBI Taxonomy" id="2528003"/>
    <lineage>
        <taxon>Bacteria</taxon>
        <taxon>Pseudomonadati</taxon>
        <taxon>Planctomycetota</taxon>
        <taxon>Planctomycetia</taxon>
        <taxon>Pirellulales</taxon>
        <taxon>Lacipirellulaceae</taxon>
        <taxon>Bythopirellula</taxon>
    </lineage>
</organism>
<protein>
    <recommendedName>
        <fullName evidence="11">Galactokinase</fullName>
        <ecNumber evidence="11">2.7.1.6</ecNumber>
    </recommendedName>
</protein>
<evidence type="ECO:0000256" key="3">
    <source>
        <dbReference type="ARBA" id="ARBA00022679"/>
    </source>
</evidence>
<evidence type="ECO:0000256" key="5">
    <source>
        <dbReference type="ARBA" id="ARBA00022741"/>
    </source>
</evidence>
<dbReference type="InterPro" id="IPR019539">
    <property type="entry name" value="GalKase_N"/>
</dbReference>
<proteinExistence type="inferred from homology"/>
<keyword evidence="2" id="KW-0963">Cytoplasm</keyword>
<evidence type="ECO:0000256" key="4">
    <source>
        <dbReference type="ARBA" id="ARBA00022723"/>
    </source>
</evidence>
<evidence type="ECO:0000313" key="16">
    <source>
        <dbReference type="Proteomes" id="UP000318437"/>
    </source>
</evidence>
<evidence type="ECO:0000259" key="13">
    <source>
        <dbReference type="Pfam" id="PF08544"/>
    </source>
</evidence>
<dbReference type="InterPro" id="IPR013750">
    <property type="entry name" value="GHMP_kinase_C_dom"/>
</dbReference>
<evidence type="ECO:0000256" key="2">
    <source>
        <dbReference type="ARBA" id="ARBA00022490"/>
    </source>
</evidence>
<dbReference type="PROSITE" id="PS00627">
    <property type="entry name" value="GHMP_KINASES_ATP"/>
    <property type="match status" value="1"/>
</dbReference>
<dbReference type="PIRSF" id="PIRSF000530">
    <property type="entry name" value="Galactokinase"/>
    <property type="match status" value="1"/>
</dbReference>